<evidence type="ECO:0000313" key="1">
    <source>
        <dbReference type="EMBL" id="PXF58185.1"/>
    </source>
</evidence>
<organism evidence="1 2">
    <name type="scientific">Candidatus Methanogaster sp</name>
    <dbReference type="NCBI Taxonomy" id="3386292"/>
    <lineage>
        <taxon>Archaea</taxon>
        <taxon>Methanobacteriati</taxon>
        <taxon>Methanobacteriota</taxon>
        <taxon>Stenosarchaea group</taxon>
        <taxon>Methanomicrobia</taxon>
        <taxon>Methanosarcinales</taxon>
        <taxon>ANME-2 cluster</taxon>
        <taxon>Candidatus Methanogasteraceae</taxon>
        <taxon>Candidatus Methanogaster</taxon>
    </lineage>
</organism>
<comment type="caution">
    <text evidence="1">The sequence shown here is derived from an EMBL/GenBank/DDBJ whole genome shotgun (WGS) entry which is preliminary data.</text>
</comment>
<sequence>MKDLSVKVLDDDDEEFVDILIKQGLKRNTAKVLAYLKGVDAATSKDLEVGSDLRQPEVSIAMRELRAHDWVVETDEKKPGKGRPYKVYSLNIPIGEIILKLSAKKKMEMEEAMKNIERLKALSA</sequence>
<dbReference type="Proteomes" id="UP000248329">
    <property type="component" value="Unassembled WGS sequence"/>
</dbReference>
<protein>
    <submittedName>
        <fullName evidence="1">ArsR family transcriptional regulator</fullName>
    </submittedName>
</protein>
<dbReference type="EMBL" id="PQXF01000041">
    <property type="protein sequence ID" value="PXF58185.1"/>
    <property type="molecule type" value="Genomic_DNA"/>
</dbReference>
<proteinExistence type="predicted"/>
<name>A0AC61KZT6_9EURY</name>
<gene>
    <name evidence="1" type="ORF">C4B59_13890</name>
</gene>
<accession>A0AC61KZT6</accession>
<reference evidence="1" key="1">
    <citation type="submission" date="2018-01" db="EMBL/GenBank/DDBJ databases">
        <authorList>
            <person name="Krukenberg V."/>
        </authorList>
    </citation>
    <scope>NUCLEOTIDE SEQUENCE</scope>
    <source>
        <strain evidence="1">E20ANME2</strain>
    </source>
</reference>
<evidence type="ECO:0000313" key="2">
    <source>
        <dbReference type="Proteomes" id="UP000248329"/>
    </source>
</evidence>